<dbReference type="Proteomes" id="UP000473658">
    <property type="component" value="Unassembled WGS sequence"/>
</dbReference>
<accession>A0AA88F307</accession>
<sequence length="80" mass="8417">MVSPGVGAEEIGPVIVRGIDPVAELPESACPQPTPRAFDAQGLELFVRVVEIRSFSGGFRETIVEAEFFGVEAGLVPGDC</sequence>
<gene>
    <name evidence="1" type="ORF">DXM27_01105</name>
</gene>
<dbReference type="EMBL" id="QRFF01000001">
    <property type="protein sequence ID" value="KAA3503937.1"/>
    <property type="molecule type" value="Genomic_DNA"/>
</dbReference>
<evidence type="ECO:0000313" key="2">
    <source>
        <dbReference type="Proteomes" id="UP000473658"/>
    </source>
</evidence>
<name>A0AA88F307_RHIRH</name>
<organism evidence="1 2">
    <name type="scientific">Rhizobium rhizogenes</name>
    <name type="common">Agrobacterium rhizogenes</name>
    <dbReference type="NCBI Taxonomy" id="359"/>
    <lineage>
        <taxon>Bacteria</taxon>
        <taxon>Pseudomonadati</taxon>
        <taxon>Pseudomonadota</taxon>
        <taxon>Alphaproteobacteria</taxon>
        <taxon>Hyphomicrobiales</taxon>
        <taxon>Rhizobiaceae</taxon>
        <taxon>Rhizobium/Agrobacterium group</taxon>
        <taxon>Rhizobium</taxon>
    </lineage>
</organism>
<proteinExistence type="predicted"/>
<evidence type="ECO:0000313" key="1">
    <source>
        <dbReference type="EMBL" id="KAA3503937.1"/>
    </source>
</evidence>
<protein>
    <submittedName>
        <fullName evidence="1">Uncharacterized protein</fullName>
    </submittedName>
</protein>
<reference evidence="1 2" key="1">
    <citation type="submission" date="2018-08" db="EMBL/GenBank/DDBJ databases">
        <title>Crown Gall in kiwifruit.</title>
        <authorList>
            <person name="Visnovsky S.B."/>
            <person name="Pitman A.R."/>
        </authorList>
    </citation>
    <scope>NUCLEOTIDE SEQUENCE [LARGE SCALE GENOMIC DNA]</scope>
    <source>
        <strain evidence="1 2">SBV_302_78_2</strain>
    </source>
</reference>
<comment type="caution">
    <text evidence="1">The sequence shown here is derived from an EMBL/GenBank/DDBJ whole genome shotgun (WGS) entry which is preliminary data.</text>
</comment>
<dbReference type="AlphaFoldDB" id="A0AA88F307"/>